<evidence type="ECO:0000313" key="5">
    <source>
        <dbReference type="Proteomes" id="UP001596504"/>
    </source>
</evidence>
<organism evidence="4 5">
    <name type="scientific">Saccharopolyspora griseoalba</name>
    <dbReference type="NCBI Taxonomy" id="1431848"/>
    <lineage>
        <taxon>Bacteria</taxon>
        <taxon>Bacillati</taxon>
        <taxon>Actinomycetota</taxon>
        <taxon>Actinomycetes</taxon>
        <taxon>Pseudonocardiales</taxon>
        <taxon>Pseudonocardiaceae</taxon>
        <taxon>Saccharopolyspora</taxon>
    </lineage>
</organism>
<proteinExistence type="predicted"/>
<keyword evidence="2" id="KW-0472">Membrane</keyword>
<dbReference type="Pfam" id="PF12849">
    <property type="entry name" value="PBP_like_2"/>
    <property type="match status" value="1"/>
</dbReference>
<reference evidence="5" key="1">
    <citation type="journal article" date="2019" name="Int. J. Syst. Evol. Microbiol.">
        <title>The Global Catalogue of Microorganisms (GCM) 10K type strain sequencing project: providing services to taxonomists for standard genome sequencing and annotation.</title>
        <authorList>
            <consortium name="The Broad Institute Genomics Platform"/>
            <consortium name="The Broad Institute Genome Sequencing Center for Infectious Disease"/>
            <person name="Wu L."/>
            <person name="Ma J."/>
        </authorList>
    </citation>
    <scope>NUCLEOTIDE SEQUENCE [LARGE SCALE GENOMIC DNA]</scope>
    <source>
        <strain evidence="5">WLHS5</strain>
    </source>
</reference>
<keyword evidence="2" id="KW-0812">Transmembrane</keyword>
<dbReference type="PANTHER" id="PTHR30570:SF1">
    <property type="entry name" value="PHOSPHATE-BINDING PROTEIN PSTS"/>
    <property type="match status" value="1"/>
</dbReference>
<keyword evidence="2" id="KW-1133">Transmembrane helix</keyword>
<gene>
    <name evidence="4" type="ORF">ACFQRI_16955</name>
</gene>
<name>A0ABW2LKN2_9PSEU</name>
<dbReference type="InterPro" id="IPR050811">
    <property type="entry name" value="Phosphate_ABC_transporter"/>
</dbReference>
<evidence type="ECO:0000256" key="2">
    <source>
        <dbReference type="SAM" id="Phobius"/>
    </source>
</evidence>
<feature type="transmembrane region" description="Helical" evidence="2">
    <location>
        <begin position="6"/>
        <end position="30"/>
    </location>
</feature>
<feature type="domain" description="PBP" evidence="3">
    <location>
        <begin position="233"/>
        <end position="481"/>
    </location>
</feature>
<sequence>MSGIPWELVLAIIGVLVPIAAFLWEFAVVGRKRLGYRVQMDTTPTDVSPAHAGAWRRLERESGERLVDPSFALLRIENVASAPITESDYSAPANTEVGLWARFPGRRVTGVVVTELSDPALGRYFADDAPGLGMRDTQEGAVTVGIVELPKVKLNPGAHYKVLVVLERAGDNDLQFPEPEVVGTVSGGGDGKILKTKGQTGTPRWVVALVCFLLMIGLAEPFLFEVTGDDPAPLDCASGELTVVGSTAFRSVLREAGESYRDSCPEAEIELRLDNSHQGLRALDESGERGVLAFSDGPKGDRMPALVPRPVALLLFTVVIHPDTGVHDLTSAELREVFAGEISNWRELGGNDLPVRIVDREAASGTRATFEERVLGGVKEPGENTEDCVSAPRGEVARCRRDGTDELLGAVAQTPGAIGYAELKAAQGRGEVQLVRVDGQAASAKAAEAGAYPFWQTEYAYTRGVPAADSLPMSFLRFLTNQRGADIIRSHGNTPCQDLRNPVTCRPEPAP</sequence>
<protein>
    <submittedName>
        <fullName evidence="4">Substrate-binding domain-containing protein</fullName>
    </submittedName>
</protein>
<dbReference type="Proteomes" id="UP001596504">
    <property type="component" value="Unassembled WGS sequence"/>
</dbReference>
<keyword evidence="5" id="KW-1185">Reference proteome</keyword>
<evidence type="ECO:0000256" key="1">
    <source>
        <dbReference type="ARBA" id="ARBA00022729"/>
    </source>
</evidence>
<comment type="caution">
    <text evidence="4">The sequence shown here is derived from an EMBL/GenBank/DDBJ whole genome shotgun (WGS) entry which is preliminary data.</text>
</comment>
<dbReference type="Gene3D" id="3.40.190.10">
    <property type="entry name" value="Periplasmic binding protein-like II"/>
    <property type="match status" value="2"/>
</dbReference>
<evidence type="ECO:0000259" key="3">
    <source>
        <dbReference type="Pfam" id="PF12849"/>
    </source>
</evidence>
<dbReference type="SUPFAM" id="SSF53850">
    <property type="entry name" value="Periplasmic binding protein-like II"/>
    <property type="match status" value="1"/>
</dbReference>
<accession>A0ABW2LKN2</accession>
<dbReference type="EMBL" id="JBHTCJ010000008">
    <property type="protein sequence ID" value="MFC7343094.1"/>
    <property type="molecule type" value="Genomic_DNA"/>
</dbReference>
<dbReference type="InterPro" id="IPR024370">
    <property type="entry name" value="PBP_domain"/>
</dbReference>
<keyword evidence="1" id="KW-0732">Signal</keyword>
<dbReference type="PANTHER" id="PTHR30570">
    <property type="entry name" value="PERIPLASMIC PHOSPHATE BINDING COMPONENT OF PHOSPHATE ABC TRANSPORTER"/>
    <property type="match status" value="1"/>
</dbReference>
<feature type="transmembrane region" description="Helical" evidence="2">
    <location>
        <begin position="205"/>
        <end position="224"/>
    </location>
</feature>
<evidence type="ECO:0000313" key="4">
    <source>
        <dbReference type="EMBL" id="MFC7343094.1"/>
    </source>
</evidence>
<dbReference type="RefSeq" id="WP_380669653.1">
    <property type="nucleotide sequence ID" value="NZ_JBHTCJ010000008.1"/>
</dbReference>